<reference evidence="3" key="3">
    <citation type="submission" date="2025-08" db="UniProtKB">
        <authorList>
            <consortium name="RefSeq"/>
        </authorList>
    </citation>
    <scope>IDENTIFICATION</scope>
    <source>
        <strain evidence="3">NI907</strain>
    </source>
</reference>
<gene>
    <name evidence="3" type="ORF">PgNI_00047</name>
</gene>
<dbReference type="AlphaFoldDB" id="A0A6P8BKD8"/>
<keyword evidence="1" id="KW-1133">Transmembrane helix</keyword>
<dbReference type="GeneID" id="41955045"/>
<evidence type="ECO:0000313" key="2">
    <source>
        <dbReference type="Proteomes" id="UP000515153"/>
    </source>
</evidence>
<keyword evidence="1" id="KW-0812">Transmembrane</keyword>
<keyword evidence="2" id="KW-1185">Reference proteome</keyword>
<dbReference type="Proteomes" id="UP000515153">
    <property type="component" value="Unplaced"/>
</dbReference>
<accession>A0A6P8BKD8</accession>
<keyword evidence="1" id="KW-0472">Membrane</keyword>
<proteinExistence type="predicted"/>
<evidence type="ECO:0000256" key="1">
    <source>
        <dbReference type="SAM" id="Phobius"/>
    </source>
</evidence>
<protein>
    <submittedName>
        <fullName evidence="3">Uncharacterized protein</fullName>
    </submittedName>
</protein>
<organism evidence="2 3">
    <name type="scientific">Pyricularia grisea</name>
    <name type="common">Crabgrass-specific blast fungus</name>
    <name type="synonym">Magnaporthe grisea</name>
    <dbReference type="NCBI Taxonomy" id="148305"/>
    <lineage>
        <taxon>Eukaryota</taxon>
        <taxon>Fungi</taxon>
        <taxon>Dikarya</taxon>
        <taxon>Ascomycota</taxon>
        <taxon>Pezizomycotina</taxon>
        <taxon>Sordariomycetes</taxon>
        <taxon>Sordariomycetidae</taxon>
        <taxon>Magnaporthales</taxon>
        <taxon>Pyriculariaceae</taxon>
        <taxon>Pyricularia</taxon>
    </lineage>
</organism>
<reference evidence="3" key="2">
    <citation type="submission" date="2019-10" db="EMBL/GenBank/DDBJ databases">
        <authorList>
            <consortium name="NCBI Genome Project"/>
        </authorList>
    </citation>
    <scope>NUCLEOTIDE SEQUENCE</scope>
    <source>
        <strain evidence="3">NI907</strain>
    </source>
</reference>
<feature type="transmembrane region" description="Helical" evidence="1">
    <location>
        <begin position="91"/>
        <end position="108"/>
    </location>
</feature>
<reference evidence="3" key="1">
    <citation type="journal article" date="2019" name="Mol. Biol. Evol.">
        <title>Blast fungal genomes show frequent chromosomal changes, gene gains and losses, and effector gene turnover.</title>
        <authorList>
            <person name="Gomez Luciano L.B."/>
            <person name="Jason Tsai I."/>
            <person name="Chuma I."/>
            <person name="Tosa Y."/>
            <person name="Chen Y.H."/>
            <person name="Li J.Y."/>
            <person name="Li M.Y."/>
            <person name="Jade Lu M.Y."/>
            <person name="Nakayashiki H."/>
            <person name="Li W.H."/>
        </authorList>
    </citation>
    <scope>NUCLEOTIDE SEQUENCE</scope>
    <source>
        <strain evidence="3">NI907</strain>
    </source>
</reference>
<dbReference type="RefSeq" id="XP_030987788.1">
    <property type="nucleotide sequence ID" value="XM_031120131.1"/>
</dbReference>
<sequence length="124" mass="14168">MHQRVCRLKIGEMKVPNLNHRLAAKELANIGNNYYIKETSLNNPQDYAQRAHVPALLQRACLYSFRSPHALDLSWFVHPINLHKMRDRTRALGSITFLAFATCGSSLYPPESLIKNSEFCLTRG</sequence>
<name>A0A6P8BKD8_PYRGI</name>
<dbReference type="KEGG" id="pgri:PgNI_00047"/>
<evidence type="ECO:0000313" key="3">
    <source>
        <dbReference type="RefSeq" id="XP_030987788.1"/>
    </source>
</evidence>